<dbReference type="InterPro" id="IPR039481">
    <property type="entry name" value="EXOC2/Sec5_N_dom"/>
</dbReference>
<proteinExistence type="inferred from homology"/>
<keyword evidence="5" id="KW-0175">Coiled coil</keyword>
<feature type="coiled-coil region" evidence="5">
    <location>
        <begin position="169"/>
        <end position="196"/>
    </location>
</feature>
<dbReference type="PANTHER" id="PTHR13043:SF1">
    <property type="entry name" value="EXOCYST COMPLEX COMPONENT 2"/>
    <property type="match status" value="1"/>
</dbReference>
<evidence type="ECO:0000256" key="4">
    <source>
        <dbReference type="RuleBase" id="RU365069"/>
    </source>
</evidence>
<dbReference type="GO" id="GO:0006893">
    <property type="term" value="P:Golgi to plasma membrane transport"/>
    <property type="evidence" value="ECO:0007669"/>
    <property type="project" value="UniProtKB-UniRule"/>
</dbReference>
<dbReference type="InterPro" id="IPR029175">
    <property type="entry name" value="EXOC2/Sec5"/>
</dbReference>
<dbReference type="OrthoDB" id="26242at2759"/>
<dbReference type="Proteomes" id="UP000070444">
    <property type="component" value="Unassembled WGS sequence"/>
</dbReference>
<dbReference type="AlphaFoldDB" id="A0A137P497"/>
<dbReference type="PANTHER" id="PTHR13043">
    <property type="entry name" value="EXOCYST COMPLEX COMPONENT SEC5"/>
    <property type="match status" value="1"/>
</dbReference>
<sequence length="398" mass="46134">MSRKPLPNPEYYTNAPPHQQPPPSRESASSPIAPPRRRISQLTVSSSVKTPTISSFSEYSEEETNDILRFYKIDSFDVKSWQVRDYSQTLSSHQQAQVVQKLNEPDDLADYSQDTSMLGALKDPLDIYRTINPRSKKSSVSFTENEMNINKPEFNSKKFLHLIHSDTPKQELIRGNEKLQHKMKEQSQSLRSLVKSNFDGFVGAKSTVDDVHEEMEEKGMVPDTGYGTDELKQYLEDAVSQANSVFGPIIQRTSKAEEIRNIMSHLERHRFYFDLPSILLSNMKQTKYDQIVKDYKKGKQLLKNVQQEDSNQNVLYLLMSKIWTKIEVNVEKVQQNLFVKLDDPWMEIESQAKYIELLLQLDAKKDPLLYYIHNQHIWLADYIHRAFSEHTTAVKGNI</sequence>
<comment type="subunit">
    <text evidence="4">Component of the exocyst complex.</text>
</comment>
<evidence type="ECO:0000256" key="3">
    <source>
        <dbReference type="ARBA" id="ARBA00022483"/>
    </source>
</evidence>
<dbReference type="STRING" id="796925.A0A137P497"/>
<evidence type="ECO:0000256" key="5">
    <source>
        <dbReference type="SAM" id="Coils"/>
    </source>
</evidence>
<keyword evidence="4" id="KW-0653">Protein transport</keyword>
<feature type="region of interest" description="Disordered" evidence="6">
    <location>
        <begin position="1"/>
        <end position="46"/>
    </location>
</feature>
<dbReference type="Pfam" id="PF15469">
    <property type="entry name" value="Sec5"/>
    <property type="match status" value="1"/>
</dbReference>
<feature type="domain" description="Exocyst complex component EXOC2/Sec5 N-terminal" evidence="7">
    <location>
        <begin position="123"/>
        <end position="395"/>
    </location>
</feature>
<gene>
    <name evidence="8" type="ORF">CONCODRAFT_71134</name>
</gene>
<comment type="function">
    <text evidence="4">Component of the exocyst complex involved in the docking of exocytic vesicles with fusion sites on the plasma membrane.</text>
</comment>
<keyword evidence="3 4" id="KW-0268">Exocytosis</keyword>
<accession>A0A137P497</accession>
<evidence type="ECO:0000256" key="6">
    <source>
        <dbReference type="SAM" id="MobiDB-lite"/>
    </source>
</evidence>
<evidence type="ECO:0000313" key="8">
    <source>
        <dbReference type="EMBL" id="KXN69835.1"/>
    </source>
</evidence>
<dbReference type="EMBL" id="KQ964521">
    <property type="protein sequence ID" value="KXN69835.1"/>
    <property type="molecule type" value="Genomic_DNA"/>
</dbReference>
<evidence type="ECO:0000256" key="2">
    <source>
        <dbReference type="ARBA" id="ARBA00022448"/>
    </source>
</evidence>
<organism evidence="8 9">
    <name type="scientific">Conidiobolus coronatus (strain ATCC 28846 / CBS 209.66 / NRRL 28638)</name>
    <name type="common">Delacroixia coronata</name>
    <dbReference type="NCBI Taxonomy" id="796925"/>
    <lineage>
        <taxon>Eukaryota</taxon>
        <taxon>Fungi</taxon>
        <taxon>Fungi incertae sedis</taxon>
        <taxon>Zoopagomycota</taxon>
        <taxon>Entomophthoromycotina</taxon>
        <taxon>Entomophthoromycetes</taxon>
        <taxon>Entomophthorales</taxon>
        <taxon>Ancylistaceae</taxon>
        <taxon>Conidiobolus</taxon>
    </lineage>
</organism>
<reference evidence="8 9" key="1">
    <citation type="journal article" date="2015" name="Genome Biol. Evol.">
        <title>Phylogenomic analyses indicate that early fungi evolved digesting cell walls of algal ancestors of land plants.</title>
        <authorList>
            <person name="Chang Y."/>
            <person name="Wang S."/>
            <person name="Sekimoto S."/>
            <person name="Aerts A.L."/>
            <person name="Choi C."/>
            <person name="Clum A."/>
            <person name="LaButti K.M."/>
            <person name="Lindquist E.A."/>
            <person name="Yee Ngan C."/>
            <person name="Ohm R.A."/>
            <person name="Salamov A.A."/>
            <person name="Grigoriev I.V."/>
            <person name="Spatafora J.W."/>
            <person name="Berbee M.L."/>
        </authorList>
    </citation>
    <scope>NUCLEOTIDE SEQUENCE [LARGE SCALE GENOMIC DNA]</scope>
    <source>
        <strain evidence="8 9">NRRL 28638</strain>
    </source>
</reference>
<evidence type="ECO:0000313" key="9">
    <source>
        <dbReference type="Proteomes" id="UP000070444"/>
    </source>
</evidence>
<keyword evidence="2 4" id="KW-0813">Transport</keyword>
<dbReference type="GO" id="GO:0006887">
    <property type="term" value="P:exocytosis"/>
    <property type="evidence" value="ECO:0007669"/>
    <property type="project" value="UniProtKB-KW"/>
</dbReference>
<evidence type="ECO:0000256" key="1">
    <source>
        <dbReference type="ARBA" id="ARBA00010578"/>
    </source>
</evidence>
<protein>
    <recommendedName>
        <fullName evidence="4">Exocyst complex component SEC5</fullName>
    </recommendedName>
</protein>
<evidence type="ECO:0000259" key="7">
    <source>
        <dbReference type="Pfam" id="PF15469"/>
    </source>
</evidence>
<dbReference type="GO" id="GO:0015031">
    <property type="term" value="P:protein transport"/>
    <property type="evidence" value="ECO:0007669"/>
    <property type="project" value="UniProtKB-KW"/>
</dbReference>
<name>A0A137P497_CONC2</name>
<dbReference type="GO" id="GO:0000145">
    <property type="term" value="C:exocyst"/>
    <property type="evidence" value="ECO:0007669"/>
    <property type="project" value="UniProtKB-UniRule"/>
</dbReference>
<keyword evidence="9" id="KW-1185">Reference proteome</keyword>
<comment type="similarity">
    <text evidence="1 4">Belongs to the SEC5 family.</text>
</comment>